<accession>A0A415EVJ2</accession>
<comment type="caution">
    <text evidence="1">The sequence shown here is derived from an EMBL/GenBank/DDBJ whole genome shotgun (WGS) entry which is preliminary data.</text>
</comment>
<dbReference type="Pfam" id="PF06486">
    <property type="entry name" value="DUF1093"/>
    <property type="match status" value="1"/>
</dbReference>
<name>A0A415EVJ2_ENTCA</name>
<dbReference type="NCBIfam" id="TIGR01655">
    <property type="entry name" value="yxeA_fam"/>
    <property type="match status" value="1"/>
</dbReference>
<dbReference type="Gene3D" id="2.40.50.480">
    <property type="match status" value="1"/>
</dbReference>
<protein>
    <submittedName>
        <fullName evidence="1">YxeA family protein</fullName>
    </submittedName>
</protein>
<dbReference type="PANTHER" id="PTHR36433:SF2">
    <property type="entry name" value="YXEA FAMILY PROTEIN"/>
    <property type="match status" value="1"/>
</dbReference>
<reference evidence="1 2" key="1">
    <citation type="submission" date="2018-08" db="EMBL/GenBank/DDBJ databases">
        <title>A genome reference for cultivated species of the human gut microbiota.</title>
        <authorList>
            <person name="Zou Y."/>
            <person name="Xue W."/>
            <person name="Luo G."/>
        </authorList>
    </citation>
    <scope>NUCLEOTIDE SEQUENCE [LARGE SCALE GENOMIC DNA]</scope>
    <source>
        <strain evidence="1 2">AF48-16</strain>
    </source>
</reference>
<evidence type="ECO:0000313" key="1">
    <source>
        <dbReference type="EMBL" id="RHK07304.1"/>
    </source>
</evidence>
<dbReference type="InterPro" id="IPR006542">
    <property type="entry name" value="DUF1093"/>
</dbReference>
<sequence length="122" mass="14090">MILLVLTIGTVTLVTWSYFTKDDSSELVQLVDRFNPFVPEKKVYVKTSDEYGVLQEHDSYEYTQEGVNEDGQKIKITFWAPQKLKENAYLELDAKGKHVESYQEVTEQDLPDAVKDELVTTH</sequence>
<proteinExistence type="predicted"/>
<dbReference type="InterPro" id="IPR036166">
    <property type="entry name" value="YxeA-like_sf"/>
</dbReference>
<dbReference type="AlphaFoldDB" id="A0A415EVJ2"/>
<dbReference type="RefSeq" id="WP_016609076.1">
    <property type="nucleotide sequence ID" value="NZ_CABGRH010000005.1"/>
</dbReference>
<organism evidence="1 2">
    <name type="scientific">Enterococcus casseliflavus</name>
    <name type="common">Enterococcus flavescens</name>
    <dbReference type="NCBI Taxonomy" id="37734"/>
    <lineage>
        <taxon>Bacteria</taxon>
        <taxon>Bacillati</taxon>
        <taxon>Bacillota</taxon>
        <taxon>Bacilli</taxon>
        <taxon>Lactobacillales</taxon>
        <taxon>Enterococcaceae</taxon>
        <taxon>Enterococcus</taxon>
    </lineage>
</organism>
<dbReference type="EMBL" id="QRMZ01000005">
    <property type="protein sequence ID" value="RHK07304.1"/>
    <property type="molecule type" value="Genomic_DNA"/>
</dbReference>
<evidence type="ECO:0000313" key="2">
    <source>
        <dbReference type="Proteomes" id="UP000286288"/>
    </source>
</evidence>
<dbReference type="SUPFAM" id="SSF159121">
    <property type="entry name" value="BC4932-like"/>
    <property type="match status" value="1"/>
</dbReference>
<dbReference type="PANTHER" id="PTHR36433">
    <property type="entry name" value="HYPOTHETICAL CYTOSOLIC PROTEIN"/>
    <property type="match status" value="1"/>
</dbReference>
<gene>
    <name evidence="1" type="ORF">DW084_05095</name>
</gene>
<dbReference type="Proteomes" id="UP000286288">
    <property type="component" value="Unassembled WGS sequence"/>
</dbReference>